<sequence length="260" mass="29034">MAESAEDRYARWAWIHETAVMTGWNFDPLGSRVVADDPPWDFDLTCAKAMAQSMPCLDMGTGGGERLGELVKHVSTIGGFLNRGSSVFASEGWKPNLELATSALAEYGIEVREYDSETGEPMPWPDDFFELVMNRHESYDPSELARVVMPDGRFLTQQVDGTEAGEFRLWFGGTPEAPDNRLEPCIDELEAHGFTISDADEWTGTMEFADVEAIIEYLAYVPWDVPGFNVADNLVALDRLAARRSPIEVAQKRFLIVAER</sequence>
<name>A0A2A3ZKA3_BREAU</name>
<dbReference type="InterPro" id="IPR052939">
    <property type="entry name" value="23S_rRNA_MeTrnsfrase_RlmA"/>
</dbReference>
<keyword evidence="1" id="KW-0489">Methyltransferase</keyword>
<evidence type="ECO:0000313" key="2">
    <source>
        <dbReference type="Proteomes" id="UP000217720"/>
    </source>
</evidence>
<keyword evidence="1" id="KW-0808">Transferase</keyword>
<dbReference type="Proteomes" id="UP000217720">
    <property type="component" value="Unassembled WGS sequence"/>
</dbReference>
<protein>
    <submittedName>
        <fullName evidence="1">Methyltransferase type 11</fullName>
    </submittedName>
</protein>
<dbReference type="EMBL" id="NRGO01000001">
    <property type="protein sequence ID" value="PCC51944.1"/>
    <property type="molecule type" value="Genomic_DNA"/>
</dbReference>
<dbReference type="GO" id="GO:0008168">
    <property type="term" value="F:methyltransferase activity"/>
    <property type="evidence" value="ECO:0007669"/>
    <property type="project" value="UniProtKB-KW"/>
</dbReference>
<dbReference type="RefSeq" id="WP_096159442.1">
    <property type="nucleotide sequence ID" value="NZ_JABUYC010000007.1"/>
</dbReference>
<proteinExistence type="predicted"/>
<evidence type="ECO:0000313" key="1">
    <source>
        <dbReference type="EMBL" id="PCC51944.1"/>
    </source>
</evidence>
<organism evidence="1 2">
    <name type="scientific">Brevibacterium aurantiacum</name>
    <dbReference type="NCBI Taxonomy" id="273384"/>
    <lineage>
        <taxon>Bacteria</taxon>
        <taxon>Bacillati</taxon>
        <taxon>Actinomycetota</taxon>
        <taxon>Actinomycetes</taxon>
        <taxon>Micrococcales</taxon>
        <taxon>Brevibacteriaceae</taxon>
        <taxon>Brevibacterium</taxon>
    </lineage>
</organism>
<dbReference type="GO" id="GO:0032259">
    <property type="term" value="P:methylation"/>
    <property type="evidence" value="ECO:0007669"/>
    <property type="project" value="UniProtKB-KW"/>
</dbReference>
<dbReference type="InterPro" id="IPR029063">
    <property type="entry name" value="SAM-dependent_MTases_sf"/>
</dbReference>
<accession>A0A2A3ZKA3</accession>
<dbReference type="SUPFAM" id="SSF53335">
    <property type="entry name" value="S-adenosyl-L-methionine-dependent methyltransferases"/>
    <property type="match status" value="1"/>
</dbReference>
<dbReference type="Gene3D" id="3.40.50.150">
    <property type="entry name" value="Vaccinia Virus protein VP39"/>
    <property type="match status" value="1"/>
</dbReference>
<dbReference type="AlphaFoldDB" id="A0A2A3ZKA3"/>
<gene>
    <name evidence="1" type="ORF">CIK62_00485</name>
</gene>
<reference evidence="1 2" key="1">
    <citation type="journal article" date="2017" name="Elife">
        <title>Extensive horizontal gene transfer in cheese-associated bacteria.</title>
        <authorList>
            <person name="Bonham K.S."/>
            <person name="Wolfe B.E."/>
            <person name="Dutton R.J."/>
        </authorList>
    </citation>
    <scope>NUCLEOTIDE SEQUENCE [LARGE SCALE GENOMIC DNA]</scope>
    <source>
        <strain evidence="1 2">900_6</strain>
    </source>
</reference>
<dbReference type="PANTHER" id="PTHR43460">
    <property type="entry name" value="METHYLTRANSFERASE"/>
    <property type="match status" value="1"/>
</dbReference>
<comment type="caution">
    <text evidence="1">The sequence shown here is derived from an EMBL/GenBank/DDBJ whole genome shotgun (WGS) entry which is preliminary data.</text>
</comment>
<dbReference type="PANTHER" id="PTHR43460:SF1">
    <property type="entry name" value="METHYLTRANSFERASE TYPE 11 DOMAIN-CONTAINING PROTEIN"/>
    <property type="match status" value="1"/>
</dbReference>